<dbReference type="EMBL" id="JAPEVG010000059">
    <property type="protein sequence ID" value="KAJ8488708.1"/>
    <property type="molecule type" value="Genomic_DNA"/>
</dbReference>
<feature type="compositionally biased region" description="Basic and acidic residues" evidence="1">
    <location>
        <begin position="174"/>
        <end position="184"/>
    </location>
</feature>
<feature type="compositionally biased region" description="Basic and acidic residues" evidence="1">
    <location>
        <begin position="192"/>
        <end position="214"/>
    </location>
</feature>
<evidence type="ECO:0000313" key="2">
    <source>
        <dbReference type="EMBL" id="KAJ8488708.1"/>
    </source>
</evidence>
<gene>
    <name evidence="2" type="ORF">ONZ51_g3400</name>
</gene>
<feature type="compositionally biased region" description="Polar residues" evidence="1">
    <location>
        <begin position="394"/>
        <end position="408"/>
    </location>
</feature>
<feature type="compositionally biased region" description="Basic and acidic residues" evidence="1">
    <location>
        <begin position="154"/>
        <end position="166"/>
    </location>
</feature>
<feature type="region of interest" description="Disordered" evidence="1">
    <location>
        <begin position="389"/>
        <end position="469"/>
    </location>
</feature>
<name>A0AAD7U090_9APHY</name>
<dbReference type="AlphaFoldDB" id="A0AAD7U090"/>
<reference evidence="2" key="1">
    <citation type="submission" date="2022-11" db="EMBL/GenBank/DDBJ databases">
        <title>Genome Sequence of Cubamyces cubensis.</title>
        <authorList>
            <person name="Buettner E."/>
        </authorList>
    </citation>
    <scope>NUCLEOTIDE SEQUENCE</scope>
    <source>
        <strain evidence="2">MPL-01</strain>
    </source>
</reference>
<feature type="region of interest" description="Disordered" evidence="1">
    <location>
        <begin position="154"/>
        <end position="233"/>
    </location>
</feature>
<feature type="compositionally biased region" description="Basic residues" evidence="1">
    <location>
        <begin position="506"/>
        <end position="519"/>
    </location>
</feature>
<evidence type="ECO:0000256" key="1">
    <source>
        <dbReference type="SAM" id="MobiDB-lite"/>
    </source>
</evidence>
<comment type="caution">
    <text evidence="2">The sequence shown here is derived from an EMBL/GenBank/DDBJ whole genome shotgun (WGS) entry which is preliminary data.</text>
</comment>
<feature type="compositionally biased region" description="Polar residues" evidence="1">
    <location>
        <begin position="36"/>
        <end position="50"/>
    </location>
</feature>
<proteinExistence type="predicted"/>
<feature type="compositionally biased region" description="Basic and acidic residues" evidence="1">
    <location>
        <begin position="267"/>
        <end position="278"/>
    </location>
</feature>
<sequence>MTVRIGVDSRAESERRTEAAAVSAHPIVARPRDSLRSTQPDASSSPSQHDNNFDGPLSRRTRREASPVARRMPAPPGASSVLDAASSLTADPAFVDAIARVRDAIARARYARRTPSEDRNADREEEPTESRYYGIYRRLNSDGDEEVLRVPLRRESAASRRYEEHGWQGTDADPFWREVRENRNEATASASGRREGGQRYPRPRREHDNARNYSRDGWPVMDDDADDDEDDEEAEWIGALTRLDALSRGTAAARVERESWLPALMREDRSPSSRRELDESAYPINLGNSSRRTSEPSRQGIEMSPSEDNEYERSIAAMRARAVALITNPPARTLDGASASIPPPPPPIRPLSLMSTTQTTPSSLWNDSNVRVRLRAAVSRLIDEDMRARERVQAQATPSFSPSTSQQAADAFSRTPPRYTSRGPYWSFDPRDDVSPSPPPERAGRRGGAQCARGGGEAAELGPPMWGSPTPFYPSPLPLPLVSASGSGGEMSSLEARSRAFGAAKKVARVPRRRTLAGR</sequence>
<protein>
    <submittedName>
        <fullName evidence="2">Uncharacterized protein</fullName>
    </submittedName>
</protein>
<feature type="region of interest" description="Disordered" evidence="1">
    <location>
        <begin position="267"/>
        <end position="309"/>
    </location>
</feature>
<feature type="compositionally biased region" description="Acidic residues" evidence="1">
    <location>
        <begin position="221"/>
        <end position="233"/>
    </location>
</feature>
<organism evidence="2 3">
    <name type="scientific">Trametes cubensis</name>
    <dbReference type="NCBI Taxonomy" id="1111947"/>
    <lineage>
        <taxon>Eukaryota</taxon>
        <taxon>Fungi</taxon>
        <taxon>Dikarya</taxon>
        <taxon>Basidiomycota</taxon>
        <taxon>Agaricomycotina</taxon>
        <taxon>Agaricomycetes</taxon>
        <taxon>Polyporales</taxon>
        <taxon>Polyporaceae</taxon>
        <taxon>Trametes</taxon>
    </lineage>
</organism>
<keyword evidence="3" id="KW-1185">Reference proteome</keyword>
<dbReference type="Proteomes" id="UP001215151">
    <property type="component" value="Unassembled WGS sequence"/>
</dbReference>
<feature type="region of interest" description="Disordered" evidence="1">
    <location>
        <begin position="1"/>
        <end position="83"/>
    </location>
</feature>
<feature type="region of interest" description="Disordered" evidence="1">
    <location>
        <begin position="108"/>
        <end position="137"/>
    </location>
</feature>
<evidence type="ECO:0000313" key="3">
    <source>
        <dbReference type="Proteomes" id="UP001215151"/>
    </source>
</evidence>
<feature type="compositionally biased region" description="Basic and acidic residues" evidence="1">
    <location>
        <begin position="7"/>
        <end position="18"/>
    </location>
</feature>
<accession>A0AAD7U090</accession>
<feature type="region of interest" description="Disordered" evidence="1">
    <location>
        <begin position="499"/>
        <end position="519"/>
    </location>
</feature>